<dbReference type="InterPro" id="IPR008025">
    <property type="entry name" value="CPI-17"/>
</dbReference>
<reference evidence="5" key="1">
    <citation type="submission" date="2025-08" db="UniProtKB">
        <authorList>
            <consortium name="Ensembl"/>
        </authorList>
    </citation>
    <scope>IDENTIFICATION</scope>
</reference>
<name>A0A8B9RW31_9AVES</name>
<sequence length="124" mass="14184">MAANRVGRRQRQGGSPGRSPAARRPQPPARSPGLQRRPARVTVKYNRRELQRRLDTEQWIDGRLEELYRGREGEMPDEVNIDDLLELETDEERAQKLQVWLGGGTPRDSSFREGGGGLNFFWGL</sequence>
<evidence type="ECO:0000313" key="5">
    <source>
        <dbReference type="Ensembl" id="ENSANIP00000013249.1"/>
    </source>
</evidence>
<dbReference type="GO" id="GO:0004865">
    <property type="term" value="F:protein serine/threonine phosphatase inhibitor activity"/>
    <property type="evidence" value="ECO:0007669"/>
    <property type="project" value="TreeGrafter"/>
</dbReference>
<evidence type="ECO:0000256" key="2">
    <source>
        <dbReference type="ARBA" id="ARBA00022553"/>
    </source>
</evidence>
<comment type="similarity">
    <text evidence="1">Belongs to the PP1 inhibitor family.</text>
</comment>
<dbReference type="Gene3D" id="1.10.150.220">
    <property type="entry name" value="CPI-17"/>
    <property type="match status" value="1"/>
</dbReference>
<dbReference type="Proteomes" id="UP000694541">
    <property type="component" value="Unplaced"/>
</dbReference>
<evidence type="ECO:0000313" key="6">
    <source>
        <dbReference type="Proteomes" id="UP000694541"/>
    </source>
</evidence>
<keyword evidence="3" id="KW-0650">Protein phosphatase inhibitor</keyword>
<evidence type="ECO:0000256" key="1">
    <source>
        <dbReference type="ARBA" id="ARBA00005483"/>
    </source>
</evidence>
<dbReference type="Ensembl" id="ENSANIT00000013721.1">
    <property type="protein sequence ID" value="ENSANIP00000013249.1"/>
    <property type="gene ID" value="ENSANIG00000009001.1"/>
</dbReference>
<feature type="compositionally biased region" description="Basic residues" evidence="4">
    <location>
        <begin position="1"/>
        <end position="11"/>
    </location>
</feature>
<protein>
    <recommendedName>
        <fullName evidence="7">Protein phosphatase 1 regulatory inhibitor subunit 14A</fullName>
    </recommendedName>
</protein>
<evidence type="ECO:0008006" key="7">
    <source>
        <dbReference type="Google" id="ProtNLM"/>
    </source>
</evidence>
<evidence type="ECO:0000256" key="3">
    <source>
        <dbReference type="ARBA" id="ARBA00023272"/>
    </source>
</evidence>
<feature type="region of interest" description="Disordered" evidence="4">
    <location>
        <begin position="1"/>
        <end position="41"/>
    </location>
</feature>
<keyword evidence="6" id="KW-1185">Reference proteome</keyword>
<dbReference type="PANTHER" id="PTHR16188:SF4">
    <property type="entry name" value="PROTEIN PHOSPHATASE 1 REGULATORY SUBUNIT 14A"/>
    <property type="match status" value="1"/>
</dbReference>
<dbReference type="SUPFAM" id="SSF81790">
    <property type="entry name" value="Myosin phosphatase inhibitor 17kDa protein, CPI-17"/>
    <property type="match status" value="1"/>
</dbReference>
<evidence type="ECO:0000256" key="4">
    <source>
        <dbReference type="SAM" id="MobiDB-lite"/>
    </source>
</evidence>
<accession>A0A8B9RW31</accession>
<organism evidence="5 6">
    <name type="scientific">Accipiter nisus</name>
    <name type="common">Eurasian sparrowhawk</name>
    <dbReference type="NCBI Taxonomy" id="211598"/>
    <lineage>
        <taxon>Eukaryota</taxon>
        <taxon>Metazoa</taxon>
        <taxon>Chordata</taxon>
        <taxon>Craniata</taxon>
        <taxon>Vertebrata</taxon>
        <taxon>Euteleostomi</taxon>
        <taxon>Archelosauria</taxon>
        <taxon>Archosauria</taxon>
        <taxon>Dinosauria</taxon>
        <taxon>Saurischia</taxon>
        <taxon>Theropoda</taxon>
        <taxon>Coelurosauria</taxon>
        <taxon>Aves</taxon>
        <taxon>Neognathae</taxon>
        <taxon>Neoaves</taxon>
        <taxon>Telluraves</taxon>
        <taxon>Accipitrimorphae</taxon>
        <taxon>Accipitriformes</taxon>
        <taxon>Accipitridae</taxon>
        <taxon>Accipitrinae</taxon>
        <taxon>Accipiter</taxon>
    </lineage>
</organism>
<proteinExistence type="inferred from homology"/>
<reference evidence="5" key="2">
    <citation type="submission" date="2025-09" db="UniProtKB">
        <authorList>
            <consortium name="Ensembl"/>
        </authorList>
    </citation>
    <scope>IDENTIFICATION</scope>
</reference>
<keyword evidence="2" id="KW-0597">Phosphoprotein</keyword>
<dbReference type="GO" id="GO:0005737">
    <property type="term" value="C:cytoplasm"/>
    <property type="evidence" value="ECO:0007669"/>
    <property type="project" value="InterPro"/>
</dbReference>
<dbReference type="PANTHER" id="PTHR16188">
    <property type="entry name" value="PROTEIN PHOSPHATASE 1 INHIBITOR POTENTIATED BY PROTEIN KINASE C"/>
    <property type="match status" value="1"/>
</dbReference>
<dbReference type="InterPro" id="IPR036658">
    <property type="entry name" value="CPI-17_sf"/>
</dbReference>
<dbReference type="AlphaFoldDB" id="A0A8B9RW31"/>
<dbReference type="Pfam" id="PF05361">
    <property type="entry name" value="PP1_inhibitor"/>
    <property type="match status" value="1"/>
</dbReference>